<dbReference type="PROSITE" id="PS50175">
    <property type="entry name" value="ASP_PROT_RETROV"/>
    <property type="match status" value="1"/>
</dbReference>
<dbReference type="InterPro" id="IPR001995">
    <property type="entry name" value="Peptidase_A2_cat"/>
</dbReference>
<accession>A0A9Q3CIX9</accession>
<dbReference type="PROSITE" id="PS00141">
    <property type="entry name" value="ASP_PROTEASE"/>
    <property type="match status" value="1"/>
</dbReference>
<evidence type="ECO:0000259" key="1">
    <source>
        <dbReference type="PROSITE" id="PS50175"/>
    </source>
</evidence>
<keyword evidence="3" id="KW-1185">Reference proteome</keyword>
<evidence type="ECO:0000313" key="2">
    <source>
        <dbReference type="EMBL" id="MBW0483486.1"/>
    </source>
</evidence>
<sequence>MEFWTTEPRVNDAIEAMPGYAEGNWTQLKKDLITKWGRVEPEKRYRKDSLIKLFNDTQEDGGIGSLSQYKKFMGEYETIVTYSLRYRYIAQDNMFHEDLFDCLSSYIKGAITNEPLFINYGLRNTKEKYSRAENTNQDVLRSHPKVKTPIKKRQNIPGAYIDDEQKGEEKTIIPTKYKKPQLVQNENYRPSQEPKIDHTKNTQESIKKVNERKITKEEKLDLQEIMAQILKRVLEQKRNLTLKQILVMSPKFFNQLKNVSEEEKKSINSIDTKETQTKLIYHHLGNYEQPKLHHACPLGFMKVYLGEEGHEMMALVDTGSELNILPEDSAIKEGLNTRCLSLNLRGIGGHCTSIVGLAEFSPITLVTGEERNIHPL</sequence>
<dbReference type="InterPro" id="IPR001969">
    <property type="entry name" value="Aspartic_peptidase_AS"/>
</dbReference>
<dbReference type="EMBL" id="AVOT02007245">
    <property type="protein sequence ID" value="MBW0483486.1"/>
    <property type="molecule type" value="Genomic_DNA"/>
</dbReference>
<feature type="domain" description="Peptidase A2" evidence="1">
    <location>
        <begin position="312"/>
        <end position="349"/>
    </location>
</feature>
<proteinExistence type="predicted"/>
<comment type="caution">
    <text evidence="2">The sequence shown here is derived from an EMBL/GenBank/DDBJ whole genome shotgun (WGS) entry which is preliminary data.</text>
</comment>
<dbReference type="GO" id="GO:0006508">
    <property type="term" value="P:proteolysis"/>
    <property type="evidence" value="ECO:0007669"/>
    <property type="project" value="InterPro"/>
</dbReference>
<protein>
    <recommendedName>
        <fullName evidence="1">Peptidase A2 domain-containing protein</fullName>
    </recommendedName>
</protein>
<dbReference type="Proteomes" id="UP000765509">
    <property type="component" value="Unassembled WGS sequence"/>
</dbReference>
<dbReference type="GO" id="GO:0004190">
    <property type="term" value="F:aspartic-type endopeptidase activity"/>
    <property type="evidence" value="ECO:0007669"/>
    <property type="project" value="InterPro"/>
</dbReference>
<organism evidence="2 3">
    <name type="scientific">Austropuccinia psidii MF-1</name>
    <dbReference type="NCBI Taxonomy" id="1389203"/>
    <lineage>
        <taxon>Eukaryota</taxon>
        <taxon>Fungi</taxon>
        <taxon>Dikarya</taxon>
        <taxon>Basidiomycota</taxon>
        <taxon>Pucciniomycotina</taxon>
        <taxon>Pucciniomycetes</taxon>
        <taxon>Pucciniales</taxon>
        <taxon>Sphaerophragmiaceae</taxon>
        <taxon>Austropuccinia</taxon>
    </lineage>
</organism>
<dbReference type="AlphaFoldDB" id="A0A9Q3CIX9"/>
<gene>
    <name evidence="2" type="ORF">O181_023201</name>
</gene>
<dbReference type="OrthoDB" id="5596707at2759"/>
<evidence type="ECO:0000313" key="3">
    <source>
        <dbReference type="Proteomes" id="UP000765509"/>
    </source>
</evidence>
<reference evidence="2" key="1">
    <citation type="submission" date="2021-03" db="EMBL/GenBank/DDBJ databases">
        <title>Draft genome sequence of rust myrtle Austropuccinia psidii MF-1, a brazilian biotype.</title>
        <authorList>
            <person name="Quecine M.C."/>
            <person name="Pachon D.M.R."/>
            <person name="Bonatelli M.L."/>
            <person name="Correr F.H."/>
            <person name="Franceschini L.M."/>
            <person name="Leite T.F."/>
            <person name="Margarido G.R.A."/>
            <person name="Almeida C.A."/>
            <person name="Ferrarezi J.A."/>
            <person name="Labate C.A."/>
        </authorList>
    </citation>
    <scope>NUCLEOTIDE SEQUENCE</scope>
    <source>
        <strain evidence="2">MF-1</strain>
    </source>
</reference>
<name>A0A9Q3CIX9_9BASI</name>